<accession>A0ACB9FP30</accession>
<protein>
    <submittedName>
        <fullName evidence="1">Uncharacterized protein</fullName>
    </submittedName>
</protein>
<proteinExistence type="predicted"/>
<dbReference type="Proteomes" id="UP001055879">
    <property type="component" value="Linkage Group LG01"/>
</dbReference>
<dbReference type="EMBL" id="CM042047">
    <property type="protein sequence ID" value="KAI3772693.1"/>
    <property type="molecule type" value="Genomic_DNA"/>
</dbReference>
<reference evidence="2" key="1">
    <citation type="journal article" date="2022" name="Mol. Ecol. Resour.">
        <title>The genomes of chicory, endive, great burdock and yacon provide insights into Asteraceae palaeo-polyploidization history and plant inulin production.</title>
        <authorList>
            <person name="Fan W."/>
            <person name="Wang S."/>
            <person name="Wang H."/>
            <person name="Wang A."/>
            <person name="Jiang F."/>
            <person name="Liu H."/>
            <person name="Zhao H."/>
            <person name="Xu D."/>
            <person name="Zhang Y."/>
        </authorList>
    </citation>
    <scope>NUCLEOTIDE SEQUENCE [LARGE SCALE GENOMIC DNA]</scope>
    <source>
        <strain evidence="2">cv. Niubang</strain>
    </source>
</reference>
<gene>
    <name evidence="1" type="ORF">L6452_03885</name>
</gene>
<evidence type="ECO:0000313" key="2">
    <source>
        <dbReference type="Proteomes" id="UP001055879"/>
    </source>
</evidence>
<evidence type="ECO:0000313" key="1">
    <source>
        <dbReference type="EMBL" id="KAI3772693.1"/>
    </source>
</evidence>
<comment type="caution">
    <text evidence="1">The sequence shown here is derived from an EMBL/GenBank/DDBJ whole genome shotgun (WGS) entry which is preliminary data.</text>
</comment>
<reference evidence="1 2" key="2">
    <citation type="journal article" date="2022" name="Mol. Ecol. Resour.">
        <title>The genomes of chicory, endive, great burdock and yacon provide insights into Asteraceae paleo-polyploidization history and plant inulin production.</title>
        <authorList>
            <person name="Fan W."/>
            <person name="Wang S."/>
            <person name="Wang H."/>
            <person name="Wang A."/>
            <person name="Jiang F."/>
            <person name="Liu H."/>
            <person name="Zhao H."/>
            <person name="Xu D."/>
            <person name="Zhang Y."/>
        </authorList>
    </citation>
    <scope>NUCLEOTIDE SEQUENCE [LARGE SCALE GENOMIC DNA]</scope>
    <source>
        <strain evidence="2">cv. Niubang</strain>
    </source>
</reference>
<sequence length="66" mass="7535">MLMEQPMCIIVCHWCHLLEPYIIVASHRSPTPFFKPISLLLSPFTPINTPTKTHTHTHSLSLLLLS</sequence>
<keyword evidence="2" id="KW-1185">Reference proteome</keyword>
<organism evidence="1 2">
    <name type="scientific">Arctium lappa</name>
    <name type="common">Greater burdock</name>
    <name type="synonym">Lappa major</name>
    <dbReference type="NCBI Taxonomy" id="4217"/>
    <lineage>
        <taxon>Eukaryota</taxon>
        <taxon>Viridiplantae</taxon>
        <taxon>Streptophyta</taxon>
        <taxon>Embryophyta</taxon>
        <taxon>Tracheophyta</taxon>
        <taxon>Spermatophyta</taxon>
        <taxon>Magnoliopsida</taxon>
        <taxon>eudicotyledons</taxon>
        <taxon>Gunneridae</taxon>
        <taxon>Pentapetalae</taxon>
        <taxon>asterids</taxon>
        <taxon>campanulids</taxon>
        <taxon>Asterales</taxon>
        <taxon>Asteraceae</taxon>
        <taxon>Carduoideae</taxon>
        <taxon>Cardueae</taxon>
        <taxon>Arctiinae</taxon>
        <taxon>Arctium</taxon>
    </lineage>
</organism>
<name>A0ACB9FP30_ARCLA</name>